<dbReference type="PROSITE" id="PS50097">
    <property type="entry name" value="BTB"/>
    <property type="match status" value="1"/>
</dbReference>
<sequence>MQLAMSTERETRHANDVVTLSVGGKEFATYFGTLANSRSPYFEYMFQVDRFSGRILINSSNIILDRQDRVFVDRDGELFSHVLNFFRDGKRAVLPEDTNILRRLVREAEFFNLPSLVAILEERLNEEDKRAEEREIKLETVESTLQKISQQLYVSSFRRDLRDNAS</sequence>
<dbReference type="InterPro" id="IPR003131">
    <property type="entry name" value="T1-type_BTB"/>
</dbReference>
<dbReference type="AlphaFoldDB" id="A0A914V8I2"/>
<dbReference type="Gene3D" id="6.10.140.750">
    <property type="match status" value="1"/>
</dbReference>
<evidence type="ECO:0000256" key="1">
    <source>
        <dbReference type="SAM" id="Coils"/>
    </source>
</evidence>
<evidence type="ECO:0000259" key="2">
    <source>
        <dbReference type="PROSITE" id="PS50097"/>
    </source>
</evidence>
<accession>A0A914V8I2</accession>
<proteinExistence type="predicted"/>
<dbReference type="InterPro" id="IPR011333">
    <property type="entry name" value="SKP1/BTB/POZ_sf"/>
</dbReference>
<dbReference type="GO" id="GO:0051260">
    <property type="term" value="P:protein homooligomerization"/>
    <property type="evidence" value="ECO:0007669"/>
    <property type="project" value="InterPro"/>
</dbReference>
<name>A0A914V8I2_9BILA</name>
<dbReference type="Pfam" id="PF02214">
    <property type="entry name" value="BTB_2"/>
    <property type="match status" value="1"/>
</dbReference>
<feature type="coiled-coil region" evidence="1">
    <location>
        <begin position="117"/>
        <end position="151"/>
    </location>
</feature>
<dbReference type="PANTHER" id="PTHR14499">
    <property type="entry name" value="POTASSIUM CHANNEL TETRAMERIZATION DOMAIN-CONTAINING"/>
    <property type="match status" value="1"/>
</dbReference>
<keyword evidence="1" id="KW-0175">Coiled coil</keyword>
<dbReference type="InterPro" id="IPR000210">
    <property type="entry name" value="BTB/POZ_dom"/>
</dbReference>
<feature type="domain" description="BTB" evidence="2">
    <location>
        <begin position="16"/>
        <end position="95"/>
    </location>
</feature>
<evidence type="ECO:0000313" key="4">
    <source>
        <dbReference type="WBParaSite" id="PSAMB.scaffold1661size28934.g14255.t1"/>
    </source>
</evidence>
<keyword evidence="3" id="KW-1185">Reference proteome</keyword>
<organism evidence="3 4">
    <name type="scientific">Plectus sambesii</name>
    <dbReference type="NCBI Taxonomy" id="2011161"/>
    <lineage>
        <taxon>Eukaryota</taxon>
        <taxon>Metazoa</taxon>
        <taxon>Ecdysozoa</taxon>
        <taxon>Nematoda</taxon>
        <taxon>Chromadorea</taxon>
        <taxon>Plectida</taxon>
        <taxon>Plectina</taxon>
        <taxon>Plectoidea</taxon>
        <taxon>Plectidae</taxon>
        <taxon>Plectus</taxon>
    </lineage>
</organism>
<dbReference type="WBParaSite" id="PSAMB.scaffold1661size28934.g14255.t1">
    <property type="protein sequence ID" value="PSAMB.scaffold1661size28934.g14255.t1"/>
    <property type="gene ID" value="PSAMB.scaffold1661size28934.g14255"/>
</dbReference>
<dbReference type="Proteomes" id="UP000887566">
    <property type="component" value="Unplaced"/>
</dbReference>
<dbReference type="SUPFAM" id="SSF54695">
    <property type="entry name" value="POZ domain"/>
    <property type="match status" value="1"/>
</dbReference>
<dbReference type="SMART" id="SM00225">
    <property type="entry name" value="BTB"/>
    <property type="match status" value="1"/>
</dbReference>
<dbReference type="Gene3D" id="3.30.710.10">
    <property type="entry name" value="Potassium Channel Kv1.1, Chain A"/>
    <property type="match status" value="1"/>
</dbReference>
<protein>
    <submittedName>
        <fullName evidence="4">BTB domain-containing protein</fullName>
    </submittedName>
</protein>
<reference evidence="4" key="1">
    <citation type="submission" date="2022-11" db="UniProtKB">
        <authorList>
            <consortium name="WormBaseParasite"/>
        </authorList>
    </citation>
    <scope>IDENTIFICATION</scope>
</reference>
<evidence type="ECO:0000313" key="3">
    <source>
        <dbReference type="Proteomes" id="UP000887566"/>
    </source>
</evidence>
<dbReference type="PANTHER" id="PTHR14499:SF135">
    <property type="entry name" value="BTB DOMAIN-CONTAINING PROTEIN-RELATED"/>
    <property type="match status" value="1"/>
</dbReference>